<evidence type="ECO:0000259" key="2">
    <source>
        <dbReference type="Pfam" id="PF10536"/>
    </source>
</evidence>
<dbReference type="InterPro" id="IPR044824">
    <property type="entry name" value="MAIN-like"/>
</dbReference>
<feature type="compositionally biased region" description="Pro residues" evidence="1">
    <location>
        <begin position="392"/>
        <end position="401"/>
    </location>
</feature>
<keyword evidence="4" id="KW-1185">Reference proteome</keyword>
<organism evidence="3 4">
    <name type="scientific">Arachis hypogaea</name>
    <name type="common">Peanut</name>
    <dbReference type="NCBI Taxonomy" id="3818"/>
    <lineage>
        <taxon>Eukaryota</taxon>
        <taxon>Viridiplantae</taxon>
        <taxon>Streptophyta</taxon>
        <taxon>Embryophyta</taxon>
        <taxon>Tracheophyta</taxon>
        <taxon>Spermatophyta</taxon>
        <taxon>Magnoliopsida</taxon>
        <taxon>eudicotyledons</taxon>
        <taxon>Gunneridae</taxon>
        <taxon>Pentapetalae</taxon>
        <taxon>rosids</taxon>
        <taxon>fabids</taxon>
        <taxon>Fabales</taxon>
        <taxon>Fabaceae</taxon>
        <taxon>Papilionoideae</taxon>
        <taxon>50 kb inversion clade</taxon>
        <taxon>dalbergioids sensu lato</taxon>
        <taxon>Dalbergieae</taxon>
        <taxon>Pterocarpus clade</taxon>
        <taxon>Arachis</taxon>
    </lineage>
</organism>
<feature type="domain" description="Aminotransferase-like plant mobile" evidence="2">
    <location>
        <begin position="42"/>
        <end position="255"/>
    </location>
</feature>
<accession>A0A445DD71</accession>
<dbReference type="Pfam" id="PF10536">
    <property type="entry name" value="PMD"/>
    <property type="match status" value="1"/>
</dbReference>
<reference evidence="3 4" key="1">
    <citation type="submission" date="2019-01" db="EMBL/GenBank/DDBJ databases">
        <title>Sequencing of cultivated peanut Arachis hypogaea provides insights into genome evolution and oil improvement.</title>
        <authorList>
            <person name="Chen X."/>
        </authorList>
    </citation>
    <scope>NUCLEOTIDE SEQUENCE [LARGE SCALE GENOMIC DNA]</scope>
    <source>
        <strain evidence="4">cv. Fuhuasheng</strain>
        <tissue evidence="3">Leaves</tissue>
    </source>
</reference>
<sequence length="414" mass="47237">MAHQARNDGDINRLNETSHYARAADFELLGAKPPVAAQQAAQRKESFTLKLVWLRDRVRQMPPTDDPETLQQYARCYIMLLIGGYLLIDKFNNLVHIHWLPLLRDFAECRALSWDSVVLAWTYQSLCLVAQWGIMDIAGCTLLLMSWIYQRFPRWCPPDRGIYQYSLAARLVELQQQSMDQHQARVGGFQLTGYSSMRVYDDPAMQSLYLHWFREEEEWGTWLSAGPLVCFNIVQFHHVDRVKRQFNREQQVPGIPGNLDRYLTTTGRGENVWWQIDFNSGTMVGGRGSTPVPRSRCIIRLTPGLPESTTIGGVACHVRHLSGQEVLEDPRLVELPPNVQPTASQLRDNLTLSRGVPDRRRRTRESEEEAEYDHQEDDGDIPQHDVASPTGPTLPPPPCPPGHRGWNSFGSDGQ</sequence>
<dbReference type="EMBL" id="SDMP01000004">
    <property type="protein sequence ID" value="RYR61123.1"/>
    <property type="molecule type" value="Genomic_DNA"/>
</dbReference>
<evidence type="ECO:0000256" key="1">
    <source>
        <dbReference type="SAM" id="MobiDB-lite"/>
    </source>
</evidence>
<dbReference type="Proteomes" id="UP000289738">
    <property type="component" value="Chromosome A04"/>
</dbReference>
<proteinExistence type="predicted"/>
<name>A0A445DD71_ARAHY</name>
<dbReference type="PANTHER" id="PTHR46033">
    <property type="entry name" value="PROTEIN MAIN-LIKE 2"/>
    <property type="match status" value="1"/>
</dbReference>
<protein>
    <recommendedName>
        <fullName evidence="2">Aminotransferase-like plant mobile domain-containing protein</fullName>
    </recommendedName>
</protein>
<feature type="compositionally biased region" description="Polar residues" evidence="1">
    <location>
        <begin position="340"/>
        <end position="352"/>
    </location>
</feature>
<dbReference type="GO" id="GO:0010073">
    <property type="term" value="P:meristem maintenance"/>
    <property type="evidence" value="ECO:0007669"/>
    <property type="project" value="InterPro"/>
</dbReference>
<evidence type="ECO:0000313" key="4">
    <source>
        <dbReference type="Proteomes" id="UP000289738"/>
    </source>
</evidence>
<dbReference type="PANTHER" id="PTHR46033:SF8">
    <property type="entry name" value="PROTEIN MAINTENANCE OF MERISTEMS-LIKE"/>
    <property type="match status" value="1"/>
</dbReference>
<evidence type="ECO:0000313" key="3">
    <source>
        <dbReference type="EMBL" id="RYR61123.1"/>
    </source>
</evidence>
<comment type="caution">
    <text evidence="3">The sequence shown here is derived from an EMBL/GenBank/DDBJ whole genome shotgun (WGS) entry which is preliminary data.</text>
</comment>
<feature type="region of interest" description="Disordered" evidence="1">
    <location>
        <begin position="335"/>
        <end position="414"/>
    </location>
</feature>
<feature type="compositionally biased region" description="Acidic residues" evidence="1">
    <location>
        <begin position="366"/>
        <end position="380"/>
    </location>
</feature>
<dbReference type="InterPro" id="IPR019557">
    <property type="entry name" value="AminoTfrase-like_pln_mobile"/>
</dbReference>
<dbReference type="AlphaFoldDB" id="A0A445DD71"/>
<gene>
    <name evidence="3" type="ORF">Ahy_A04g018244</name>
</gene>